<feature type="domain" description="Ty3 transposon capsid-like protein" evidence="3">
    <location>
        <begin position="98"/>
        <end position="268"/>
    </location>
</feature>
<dbReference type="InterPro" id="IPR045358">
    <property type="entry name" value="Ty3_capsid"/>
</dbReference>
<evidence type="ECO:0000259" key="3">
    <source>
        <dbReference type="Pfam" id="PF19259"/>
    </source>
</evidence>
<dbReference type="Pfam" id="PF19259">
    <property type="entry name" value="Ty3_capsid"/>
    <property type="match status" value="1"/>
</dbReference>
<evidence type="ECO:0000256" key="1">
    <source>
        <dbReference type="SAM" id="Coils"/>
    </source>
</evidence>
<dbReference type="AlphaFoldDB" id="A0A5K1B9X7"/>
<feature type="region of interest" description="Disordered" evidence="2">
    <location>
        <begin position="327"/>
        <end position="354"/>
    </location>
</feature>
<protein>
    <recommendedName>
        <fullName evidence="3">Ty3 transposon capsid-like protein domain-containing protein</fullName>
    </recommendedName>
</protein>
<feature type="coiled-coil region" evidence="1">
    <location>
        <begin position="56"/>
        <end position="83"/>
    </location>
</feature>
<dbReference type="EMBL" id="LR721781">
    <property type="protein sequence ID" value="VVW12075.1"/>
    <property type="molecule type" value="Genomic_DNA"/>
</dbReference>
<feature type="compositionally biased region" description="Polar residues" evidence="2">
    <location>
        <begin position="335"/>
        <end position="347"/>
    </location>
</feature>
<evidence type="ECO:0000256" key="2">
    <source>
        <dbReference type="SAM" id="MobiDB-lite"/>
    </source>
</evidence>
<organism evidence="4">
    <name type="scientific">Nymphaea colorata</name>
    <name type="common">pocket water lily</name>
    <dbReference type="NCBI Taxonomy" id="210225"/>
    <lineage>
        <taxon>Eukaryota</taxon>
        <taxon>Viridiplantae</taxon>
        <taxon>Streptophyta</taxon>
        <taxon>Embryophyta</taxon>
        <taxon>Tracheophyta</taxon>
        <taxon>Spermatophyta</taxon>
        <taxon>Magnoliopsida</taxon>
        <taxon>Nymphaeales</taxon>
        <taxon>Nymphaeaceae</taxon>
        <taxon>Nymphaea</taxon>
    </lineage>
</organism>
<evidence type="ECO:0000313" key="4">
    <source>
        <dbReference type="EMBL" id="VVW12075.1"/>
    </source>
</evidence>
<feature type="region of interest" description="Disordered" evidence="2">
    <location>
        <begin position="262"/>
        <end position="304"/>
    </location>
</feature>
<name>A0A5K1B9X7_9MAGN</name>
<gene>
    <name evidence="4" type="ORF">NYM_LOCUS14325</name>
</gene>
<sequence>MGTSQGQEDLTEMVNKLVTDVTTHEEALGNAAESFGEMKDEMKILRGQMADLVAMNRALTGTLTALQAEVKKLQVKNRTLQRQISVGGGDDRPARVDVQRPAKYNGTRDSRVIDNFLFKVEYYLDLQGVMGDDLQVKTAAILLEGDAVAWWRRKRLDIQKGICTIDTFDDFQRELRTYFMPPNATRHAYRMVGELKHTGSLRDYVRVYQRLMLDVPDMQEQDKLNWFILGLQSWAQSEVERSNPETLEDAYVVAERLADTQRKSYTNAFKPSRKPDHGGKKDDRREQKDEPSTQRQVERRTFFHRNDNSQNRVLKCWFCDGNHLRRQCPKRGNRDTQASSSRQSANAVQGEEGE</sequence>
<reference evidence="4" key="1">
    <citation type="submission" date="2019-09" db="EMBL/GenBank/DDBJ databases">
        <authorList>
            <person name="Zhang L."/>
        </authorList>
    </citation>
    <scope>NUCLEOTIDE SEQUENCE</scope>
</reference>
<dbReference type="Gramene" id="NC3G0029930.1">
    <property type="protein sequence ID" value="NC3G0029930.1:cds"/>
    <property type="gene ID" value="NC3G0029930"/>
</dbReference>
<proteinExistence type="predicted"/>
<keyword evidence="1" id="KW-0175">Coiled coil</keyword>
<accession>A0A5K1B9X7</accession>
<feature type="compositionally biased region" description="Basic and acidic residues" evidence="2">
    <location>
        <begin position="273"/>
        <end position="304"/>
    </location>
</feature>